<accession>X0Y5I2</accession>
<evidence type="ECO:0000313" key="1">
    <source>
        <dbReference type="EMBL" id="GAG43943.1"/>
    </source>
</evidence>
<gene>
    <name evidence="1" type="ORF">S01H1_78187</name>
</gene>
<organism evidence="1">
    <name type="scientific">marine sediment metagenome</name>
    <dbReference type="NCBI Taxonomy" id="412755"/>
    <lineage>
        <taxon>unclassified sequences</taxon>
        <taxon>metagenomes</taxon>
        <taxon>ecological metagenomes</taxon>
    </lineage>
</organism>
<reference evidence="1" key="1">
    <citation type="journal article" date="2014" name="Front. Microbiol.">
        <title>High frequency of phylogenetically diverse reductive dehalogenase-homologous genes in deep subseafloor sedimentary metagenomes.</title>
        <authorList>
            <person name="Kawai M."/>
            <person name="Futagami T."/>
            <person name="Toyoda A."/>
            <person name="Takaki Y."/>
            <person name="Nishi S."/>
            <person name="Hori S."/>
            <person name="Arai W."/>
            <person name="Tsubouchi T."/>
            <person name="Morono Y."/>
            <person name="Uchiyama I."/>
            <person name="Ito T."/>
            <person name="Fujiyama A."/>
            <person name="Inagaki F."/>
            <person name="Takami H."/>
        </authorList>
    </citation>
    <scope>NUCLEOTIDE SEQUENCE</scope>
    <source>
        <strain evidence="1">Expedition CK06-06</strain>
    </source>
</reference>
<proteinExistence type="predicted"/>
<protein>
    <submittedName>
        <fullName evidence="1">Uncharacterized protein</fullName>
    </submittedName>
</protein>
<sequence>MLITYCDSCGAKLTDNSDVGSNECFIEIRDLDAEKEGKVLKRFDFCNVCAGVMKKWMESMSGFAEHSYQLMAKVPKKKAGQDGKDACQQRGKHVH</sequence>
<comment type="caution">
    <text evidence="1">The sequence shown here is derived from an EMBL/GenBank/DDBJ whole genome shotgun (WGS) entry which is preliminary data.</text>
</comment>
<dbReference type="AlphaFoldDB" id="X0Y5I2"/>
<dbReference type="EMBL" id="BARS01052603">
    <property type="protein sequence ID" value="GAG43943.1"/>
    <property type="molecule type" value="Genomic_DNA"/>
</dbReference>
<name>X0Y5I2_9ZZZZ</name>